<dbReference type="Proteomes" id="UP000195766">
    <property type="component" value="Unassembled WGS sequence"/>
</dbReference>
<dbReference type="AlphaFoldDB" id="A0A1R4FTZ4"/>
<evidence type="ECO:0000313" key="1">
    <source>
        <dbReference type="EMBL" id="SJM59398.1"/>
    </source>
</evidence>
<organism evidence="1 2">
    <name type="scientific">Brevundimonas diminuta 3F5N</name>
    <dbReference type="NCBI Taxonomy" id="1255603"/>
    <lineage>
        <taxon>Bacteria</taxon>
        <taxon>Pseudomonadati</taxon>
        <taxon>Pseudomonadota</taxon>
        <taxon>Alphaproteobacteria</taxon>
        <taxon>Caulobacterales</taxon>
        <taxon>Caulobacteraceae</taxon>
        <taxon>Brevundimonas</taxon>
    </lineage>
</organism>
<reference evidence="1 2" key="1">
    <citation type="submission" date="2017-02" db="EMBL/GenBank/DDBJ databases">
        <authorList>
            <person name="Peterson S.W."/>
        </authorList>
    </citation>
    <scope>NUCLEOTIDE SEQUENCE [LARGE SCALE GENOMIC DNA]</scope>
    <source>
        <strain evidence="1 2">3F5N</strain>
    </source>
</reference>
<dbReference type="EMBL" id="FUIE01000037">
    <property type="protein sequence ID" value="SJM59398.1"/>
    <property type="molecule type" value="Genomic_DNA"/>
</dbReference>
<protein>
    <submittedName>
        <fullName evidence="1">Uncharacterized protein</fullName>
    </submittedName>
</protein>
<gene>
    <name evidence="1" type="ORF">FM111_07025</name>
</gene>
<evidence type="ECO:0000313" key="2">
    <source>
        <dbReference type="Proteomes" id="UP000195766"/>
    </source>
</evidence>
<sequence>MGLEPAPSRVKPKSRLAFALQQRWYGPAWFTKDSTPCSSPR</sequence>
<proteinExistence type="predicted"/>
<accession>A0A1R4FTZ4</accession>
<name>A0A1R4FTZ4_BREDI</name>